<name>A0A914HEH3_GLORO</name>
<dbReference type="Proteomes" id="UP000887572">
    <property type="component" value="Unplaced"/>
</dbReference>
<sequence>MSDETTDTAVIPGGADDVRTPEAKRRRSSSPSAPTSIHIRPPIPLPSTPHSTSRHVLMSVLFVFRCCSESSSSSSNSPSGAGAVVFASQQRRIHQPTNKPTILKLRILPSNLCPTQQHAF</sequence>
<accession>A0A914HEH3</accession>
<feature type="region of interest" description="Disordered" evidence="1">
    <location>
        <begin position="1"/>
        <end position="51"/>
    </location>
</feature>
<dbReference type="WBParaSite" id="Gr19_v10_g16774.t1">
    <property type="protein sequence ID" value="Gr19_v10_g16774.t1"/>
    <property type="gene ID" value="Gr19_v10_g16774"/>
</dbReference>
<organism evidence="2 3">
    <name type="scientific">Globodera rostochiensis</name>
    <name type="common">Golden nematode worm</name>
    <name type="synonym">Heterodera rostochiensis</name>
    <dbReference type="NCBI Taxonomy" id="31243"/>
    <lineage>
        <taxon>Eukaryota</taxon>
        <taxon>Metazoa</taxon>
        <taxon>Ecdysozoa</taxon>
        <taxon>Nematoda</taxon>
        <taxon>Chromadorea</taxon>
        <taxon>Rhabditida</taxon>
        <taxon>Tylenchina</taxon>
        <taxon>Tylenchomorpha</taxon>
        <taxon>Tylenchoidea</taxon>
        <taxon>Heteroderidae</taxon>
        <taxon>Heteroderinae</taxon>
        <taxon>Globodera</taxon>
    </lineage>
</organism>
<proteinExistence type="predicted"/>
<evidence type="ECO:0000313" key="3">
    <source>
        <dbReference type="WBParaSite" id="Gr19_v10_g16774.t1"/>
    </source>
</evidence>
<reference evidence="3" key="1">
    <citation type="submission" date="2022-11" db="UniProtKB">
        <authorList>
            <consortium name="WormBaseParasite"/>
        </authorList>
    </citation>
    <scope>IDENTIFICATION</scope>
</reference>
<evidence type="ECO:0000313" key="2">
    <source>
        <dbReference type="Proteomes" id="UP000887572"/>
    </source>
</evidence>
<dbReference type="AlphaFoldDB" id="A0A914HEH3"/>
<evidence type="ECO:0000256" key="1">
    <source>
        <dbReference type="SAM" id="MobiDB-lite"/>
    </source>
</evidence>
<protein>
    <submittedName>
        <fullName evidence="3">Uncharacterized protein</fullName>
    </submittedName>
</protein>
<keyword evidence="2" id="KW-1185">Reference proteome</keyword>